<dbReference type="SUPFAM" id="SSF109604">
    <property type="entry name" value="HD-domain/PDEase-like"/>
    <property type="match status" value="1"/>
</dbReference>
<feature type="domain" description="HDOD" evidence="1">
    <location>
        <begin position="16"/>
        <end position="211"/>
    </location>
</feature>
<proteinExistence type="predicted"/>
<name>A0ABR9DHP9_9GAMM</name>
<dbReference type="RefSeq" id="WP_192394236.1">
    <property type="nucleotide sequence ID" value="NZ_CAJHIU010000002.1"/>
</dbReference>
<evidence type="ECO:0000259" key="1">
    <source>
        <dbReference type="PROSITE" id="PS51833"/>
    </source>
</evidence>
<dbReference type="InterPro" id="IPR013976">
    <property type="entry name" value="HDOD"/>
</dbReference>
<protein>
    <submittedName>
        <fullName evidence="2">HDOD domain-containing protein</fullName>
    </submittedName>
</protein>
<dbReference type="EMBL" id="JACXST010000002">
    <property type="protein sequence ID" value="MBD9361417.1"/>
    <property type="molecule type" value="Genomic_DNA"/>
</dbReference>
<organism evidence="2 3">
    <name type="scientific">Methylomonas fluvii</name>
    <dbReference type="NCBI Taxonomy" id="1854564"/>
    <lineage>
        <taxon>Bacteria</taxon>
        <taxon>Pseudomonadati</taxon>
        <taxon>Pseudomonadota</taxon>
        <taxon>Gammaproteobacteria</taxon>
        <taxon>Methylococcales</taxon>
        <taxon>Methylococcaceae</taxon>
        <taxon>Methylomonas</taxon>
    </lineage>
</organism>
<dbReference type="PROSITE" id="PS51833">
    <property type="entry name" value="HDOD"/>
    <property type="match status" value="1"/>
</dbReference>
<gene>
    <name evidence="2" type="ORF">EBB_12945</name>
</gene>
<dbReference type="Gene3D" id="1.10.3210.10">
    <property type="entry name" value="Hypothetical protein af1432"/>
    <property type="match status" value="1"/>
</dbReference>
<dbReference type="PANTHER" id="PTHR33525:SF3">
    <property type="entry name" value="RIBONUCLEASE Y"/>
    <property type="match status" value="1"/>
</dbReference>
<evidence type="ECO:0000313" key="2">
    <source>
        <dbReference type="EMBL" id="MBD9361417.1"/>
    </source>
</evidence>
<dbReference type="Proteomes" id="UP000641152">
    <property type="component" value="Unassembled WGS sequence"/>
</dbReference>
<dbReference type="InterPro" id="IPR052340">
    <property type="entry name" value="RNase_Y/CdgJ"/>
</dbReference>
<comment type="caution">
    <text evidence="2">The sequence shown here is derived from an EMBL/GenBank/DDBJ whole genome shotgun (WGS) entry which is preliminary data.</text>
</comment>
<sequence>MKASAIKQLIAGSTELFSLPDIYFQLSEMIRDSRYSLADIGKVIAKDPALSARLLRVVNSPFYGFQAKIDTISRAVTVIGIDDLSNLVLATTVVDRFGKIPDELIDMTSFWMRSIHCAVIARMLAKASAVLHTERLFLAGLLHDIGSLLLSQKMPEQYLRVLLAADHNRLLLAGFEQELIGFTHAEVGGELLKTWGLPESLYETIGCYLSPADAQIHKLDAHLLHMAARLVDSGQQPDGVEIAVAAFSNQSLTLVRLTREQIVSLMEQVEEEFLQMFELLGPNKKFH</sequence>
<evidence type="ECO:0000313" key="3">
    <source>
        <dbReference type="Proteomes" id="UP000641152"/>
    </source>
</evidence>
<accession>A0ABR9DHP9</accession>
<dbReference type="PANTHER" id="PTHR33525">
    <property type="match status" value="1"/>
</dbReference>
<dbReference type="Pfam" id="PF08668">
    <property type="entry name" value="HDOD"/>
    <property type="match status" value="1"/>
</dbReference>
<reference evidence="2 3" key="1">
    <citation type="submission" date="2020-09" db="EMBL/GenBank/DDBJ databases">
        <title>Methylomonas albis sp. nov. and Methylomonas fluvii sp. nov.: Two cold-adapted methanotrophs from the River Elbe and an amended description of Methylovulum psychrotolerans strain Eb1.</title>
        <authorList>
            <person name="Bussmann I.K."/>
            <person name="Klings K.-W."/>
            <person name="Warnstedt J."/>
            <person name="Hoppert M."/>
            <person name="Saborowski A."/>
            <person name="Horn F."/>
            <person name="Liebner S."/>
        </authorList>
    </citation>
    <scope>NUCLEOTIDE SEQUENCE [LARGE SCALE GENOMIC DNA]</scope>
    <source>
        <strain evidence="2 3">EbB</strain>
    </source>
</reference>
<keyword evidence="3" id="KW-1185">Reference proteome</keyword>